<protein>
    <submittedName>
        <fullName evidence="2">Zinc finger, CCHC-type</fullName>
    </submittedName>
</protein>
<dbReference type="AlphaFoldDB" id="A0A5E4MK07"/>
<accession>A0A5E4MK07</accession>
<reference evidence="2 3" key="1">
    <citation type="submission" date="2019-08" db="EMBL/GenBank/DDBJ databases">
        <authorList>
            <person name="Alioto T."/>
            <person name="Alioto T."/>
            <person name="Gomez Garrido J."/>
        </authorList>
    </citation>
    <scope>NUCLEOTIDE SEQUENCE [LARGE SCALE GENOMIC DNA]</scope>
</reference>
<gene>
    <name evidence="2" type="ORF">CINCED_3A013064</name>
</gene>
<name>A0A5E4MK07_9HEMI</name>
<organism evidence="2 3">
    <name type="scientific">Cinara cedri</name>
    <dbReference type="NCBI Taxonomy" id="506608"/>
    <lineage>
        <taxon>Eukaryota</taxon>
        <taxon>Metazoa</taxon>
        <taxon>Ecdysozoa</taxon>
        <taxon>Arthropoda</taxon>
        <taxon>Hexapoda</taxon>
        <taxon>Insecta</taxon>
        <taxon>Pterygota</taxon>
        <taxon>Neoptera</taxon>
        <taxon>Paraneoptera</taxon>
        <taxon>Hemiptera</taxon>
        <taxon>Sternorrhyncha</taxon>
        <taxon>Aphidomorpha</taxon>
        <taxon>Aphidoidea</taxon>
        <taxon>Aphididae</taxon>
        <taxon>Lachninae</taxon>
        <taxon>Cinara</taxon>
    </lineage>
</organism>
<keyword evidence="3" id="KW-1185">Reference proteome</keyword>
<proteinExistence type="predicted"/>
<evidence type="ECO:0000313" key="2">
    <source>
        <dbReference type="EMBL" id="VVC31244.1"/>
    </source>
</evidence>
<sequence>MLREELVLDKAIQLCQAVEEAEVNSKLLEDQTKEVNVMEQYKKRTRNQGNEQNQDRRQNQTHNNGKNDHDKVFNCNKCGKQHKFRECPAYRKECRIYKKLNHFAYKCKNNRQVDMVECESDNMSIEYLTLDEIDNKDNNNIWLEKVKINDINTETIIKNSKVVIKVFDGTIIKSLGKVQVAVVGQSAQIITIFEDVEYDGNPILGYKDCK</sequence>
<dbReference type="OrthoDB" id="8038132at2759"/>
<evidence type="ECO:0000313" key="3">
    <source>
        <dbReference type="Proteomes" id="UP000325440"/>
    </source>
</evidence>
<dbReference type="EMBL" id="CABPRJ010000681">
    <property type="protein sequence ID" value="VVC31244.1"/>
    <property type="molecule type" value="Genomic_DNA"/>
</dbReference>
<evidence type="ECO:0000256" key="1">
    <source>
        <dbReference type="SAM" id="MobiDB-lite"/>
    </source>
</evidence>
<feature type="region of interest" description="Disordered" evidence="1">
    <location>
        <begin position="43"/>
        <end position="69"/>
    </location>
</feature>
<dbReference type="Proteomes" id="UP000325440">
    <property type="component" value="Unassembled WGS sequence"/>
</dbReference>